<evidence type="ECO:0000259" key="5">
    <source>
        <dbReference type="SMART" id="SM00128"/>
    </source>
</evidence>
<feature type="compositionally biased region" description="Polar residues" evidence="4">
    <location>
        <begin position="451"/>
        <end position="460"/>
    </location>
</feature>
<dbReference type="GO" id="GO:0046856">
    <property type="term" value="P:phosphatidylinositol dephosphorylation"/>
    <property type="evidence" value="ECO:0007669"/>
    <property type="project" value="InterPro"/>
</dbReference>
<dbReference type="InterPro" id="IPR039737">
    <property type="entry name" value="INPP5A"/>
</dbReference>
<dbReference type="InterPro" id="IPR000300">
    <property type="entry name" value="IPPc"/>
</dbReference>
<gene>
    <name evidence="6" type="primary">Inpp5a</name>
</gene>
<feature type="region of interest" description="Disordered" evidence="4">
    <location>
        <begin position="438"/>
        <end position="460"/>
    </location>
</feature>
<dbReference type="EMBL" id="LR785995">
    <property type="protein sequence ID" value="CAB3256234.1"/>
    <property type="molecule type" value="mRNA"/>
</dbReference>
<proteinExistence type="evidence at transcript level"/>
<evidence type="ECO:0000313" key="6">
    <source>
        <dbReference type="EMBL" id="CAB3256234.1"/>
    </source>
</evidence>
<evidence type="ECO:0000256" key="2">
    <source>
        <dbReference type="ARBA" id="ARBA00022801"/>
    </source>
</evidence>
<protein>
    <recommendedName>
        <fullName evidence="1">inositol-polyphosphate 5-phosphatase</fullName>
        <ecNumber evidence="1">3.1.3.56</ecNumber>
    </recommendedName>
</protein>
<reference evidence="6" key="1">
    <citation type="submission" date="2020-04" db="EMBL/GenBank/DDBJ databases">
        <authorList>
            <person name="Neveu A P."/>
        </authorList>
    </citation>
    <scope>NUCLEOTIDE SEQUENCE</scope>
    <source>
        <tissue evidence="6">Whole embryo</tissue>
    </source>
</reference>
<accession>A0A6F9DEI0</accession>
<name>A0A6F9DEI0_9ASCI</name>
<dbReference type="EC" id="3.1.3.56" evidence="1"/>
<dbReference type="GO" id="GO:0004445">
    <property type="term" value="F:inositol-polyphosphate 5-phosphatase activity"/>
    <property type="evidence" value="ECO:0007669"/>
    <property type="project" value="UniProtKB-EC"/>
</dbReference>
<evidence type="ECO:0000256" key="4">
    <source>
        <dbReference type="SAM" id="MobiDB-lite"/>
    </source>
</evidence>
<feature type="domain" description="Inositol polyphosphate-related phosphatase" evidence="5">
    <location>
        <begin position="32"/>
        <end position="442"/>
    </location>
</feature>
<dbReference type="Pfam" id="PF22669">
    <property type="entry name" value="Exo_endo_phos2"/>
    <property type="match status" value="1"/>
</dbReference>
<dbReference type="SMART" id="SM00128">
    <property type="entry name" value="IPPc"/>
    <property type="match status" value="1"/>
</dbReference>
<evidence type="ECO:0000256" key="3">
    <source>
        <dbReference type="ARBA" id="ARBA00023599"/>
    </source>
</evidence>
<sequence length="460" mass="52640">MTSFLLGVISKLRGLILRDDTMTGSRSNDAVENMNYLIITANVGTLFEDPEGIQNVWMEEVFKVVKERQPHLIAMHCQEIGGKDYKSSMEPVKEFFDKLMSSEALNEFVIVRGYLDGDFDHVDQYTALGNIYFVHKSVNNAMLFNYTSGEFEDVSEKKVFSKDIPKLSCVKKEKFEQNFFPDCRWSRKGYCRVRWRINGQVIEFVNIHLFHDDNNLVSIKSSPSPYTSYRKRALKFVLNRLQEESPCRDGVSFVCGDFNFRLDVKSLVQKLCPASKQQVVRAPTEEEEVIRVVYRNGESESTDDEASVTNGNEESTSDEVLVKIEKKVFEVEQSLLRPNSSYSHLRRFDLEPNDVEGKLMEFDVSFPPTYPFSEDTSNGEGYMDTRCPSWCDRILLTQDSWDWIHSQENHGNAVYDTIGSNVCMGDHKPVYLAFTAAAQKPDEPVPEDKAQSSTTDEATT</sequence>
<evidence type="ECO:0000256" key="1">
    <source>
        <dbReference type="ARBA" id="ARBA00012997"/>
    </source>
</evidence>
<dbReference type="AlphaFoldDB" id="A0A6F9DEI0"/>
<keyword evidence="2" id="KW-0378">Hydrolase</keyword>
<feature type="compositionally biased region" description="Basic and acidic residues" evidence="4">
    <location>
        <begin position="440"/>
        <end position="450"/>
    </location>
</feature>
<dbReference type="PANTHER" id="PTHR12997">
    <property type="entry name" value="TYPE I INOSITOL-1,4,5-TRISPHOSPHATE 5-PHOSPHATASE"/>
    <property type="match status" value="1"/>
</dbReference>
<dbReference type="InterPro" id="IPR036691">
    <property type="entry name" value="Endo/exonu/phosph_ase_sf"/>
</dbReference>
<organism evidence="6">
    <name type="scientific">Phallusia mammillata</name>
    <dbReference type="NCBI Taxonomy" id="59560"/>
    <lineage>
        <taxon>Eukaryota</taxon>
        <taxon>Metazoa</taxon>
        <taxon>Chordata</taxon>
        <taxon>Tunicata</taxon>
        <taxon>Ascidiacea</taxon>
        <taxon>Phlebobranchia</taxon>
        <taxon>Ascidiidae</taxon>
        <taxon>Phallusia</taxon>
    </lineage>
</organism>
<comment type="similarity">
    <text evidence="3">Belongs to the inositol 1,4,5-trisphosphate 5-phosphatase type I family.</text>
</comment>
<dbReference type="PANTHER" id="PTHR12997:SF2">
    <property type="entry name" value="INOSITOL POLYPHOSPHATE-5-PHOSPHATASE A"/>
    <property type="match status" value="1"/>
</dbReference>
<feature type="region of interest" description="Disordered" evidence="4">
    <location>
        <begin position="295"/>
        <end position="316"/>
    </location>
</feature>
<dbReference type="Gene3D" id="3.60.10.10">
    <property type="entry name" value="Endonuclease/exonuclease/phosphatase"/>
    <property type="match status" value="1"/>
</dbReference>
<dbReference type="SUPFAM" id="SSF56219">
    <property type="entry name" value="DNase I-like"/>
    <property type="match status" value="1"/>
</dbReference>